<evidence type="ECO:0000256" key="9">
    <source>
        <dbReference type="ARBA" id="ARBA00022840"/>
    </source>
</evidence>
<evidence type="ECO:0000256" key="13">
    <source>
        <dbReference type="ARBA" id="ARBA00023180"/>
    </source>
</evidence>
<evidence type="ECO:0000259" key="19">
    <source>
        <dbReference type="PROSITE" id="PS51473"/>
    </source>
</evidence>
<dbReference type="Pfam" id="PF01657">
    <property type="entry name" value="Stress-antifung"/>
    <property type="match status" value="2"/>
</dbReference>
<dbReference type="OMA" id="AEPHFYI"/>
<gene>
    <name evidence="20" type="ORF">EUTSA_v10024579mg</name>
</gene>
<feature type="domain" description="Gnk2-homologous" evidence="19">
    <location>
        <begin position="20"/>
        <end position="127"/>
    </location>
</feature>
<keyword evidence="4 16" id="KW-0812">Transmembrane</keyword>
<dbReference type="GO" id="GO:0005524">
    <property type="term" value="F:ATP binding"/>
    <property type="evidence" value="ECO:0007669"/>
    <property type="project" value="UniProtKB-UniRule"/>
</dbReference>
<evidence type="ECO:0000256" key="2">
    <source>
        <dbReference type="ARBA" id="ARBA00022527"/>
    </source>
</evidence>
<keyword evidence="13" id="KW-0325">Glycoprotein</keyword>
<evidence type="ECO:0000256" key="8">
    <source>
        <dbReference type="ARBA" id="ARBA00022777"/>
    </source>
</evidence>
<dbReference type="PROSITE" id="PS00108">
    <property type="entry name" value="PROTEIN_KINASE_ST"/>
    <property type="match status" value="1"/>
</dbReference>
<evidence type="ECO:0000256" key="3">
    <source>
        <dbReference type="ARBA" id="ARBA00022679"/>
    </source>
</evidence>
<feature type="signal peptide" evidence="17">
    <location>
        <begin position="1"/>
        <end position="23"/>
    </location>
</feature>
<feature type="domain" description="Gnk2-homologous" evidence="19">
    <location>
        <begin position="133"/>
        <end position="248"/>
    </location>
</feature>
<name>V4MI73_EUTSA</name>
<dbReference type="FunFam" id="3.30.200.20:FF:000727">
    <property type="entry name" value="Cysteine-rich RLK (RECEPTOR-like protein kinase) 23"/>
    <property type="match status" value="1"/>
</dbReference>
<dbReference type="Gramene" id="ESQ55022">
    <property type="protein sequence ID" value="ESQ55022"/>
    <property type="gene ID" value="EUTSA_v10024579mg"/>
</dbReference>
<keyword evidence="6" id="KW-0677">Repeat</keyword>
<dbReference type="AlphaFoldDB" id="V4MI73"/>
<dbReference type="GO" id="GO:0042742">
    <property type="term" value="P:defense response to bacterium"/>
    <property type="evidence" value="ECO:0007669"/>
    <property type="project" value="TreeGrafter"/>
</dbReference>
<keyword evidence="9 14" id="KW-0067">ATP-binding</keyword>
<dbReference type="Gene3D" id="3.30.430.20">
    <property type="entry name" value="Gnk2 domain, C-X8-C-X2-C motif"/>
    <property type="match status" value="2"/>
</dbReference>
<dbReference type="GO" id="GO:0004674">
    <property type="term" value="F:protein serine/threonine kinase activity"/>
    <property type="evidence" value="ECO:0007669"/>
    <property type="project" value="UniProtKB-KW"/>
</dbReference>
<protein>
    <submittedName>
        <fullName evidence="20">Uncharacterized protein</fullName>
    </submittedName>
</protein>
<evidence type="ECO:0000256" key="10">
    <source>
        <dbReference type="ARBA" id="ARBA00022989"/>
    </source>
</evidence>
<evidence type="ECO:0000256" key="4">
    <source>
        <dbReference type="ARBA" id="ARBA00022692"/>
    </source>
</evidence>
<organism evidence="20 21">
    <name type="scientific">Eutrema salsugineum</name>
    <name type="common">Saltwater cress</name>
    <name type="synonym">Sisymbrium salsugineum</name>
    <dbReference type="NCBI Taxonomy" id="72664"/>
    <lineage>
        <taxon>Eukaryota</taxon>
        <taxon>Viridiplantae</taxon>
        <taxon>Streptophyta</taxon>
        <taxon>Embryophyta</taxon>
        <taxon>Tracheophyta</taxon>
        <taxon>Spermatophyta</taxon>
        <taxon>Magnoliopsida</taxon>
        <taxon>eudicotyledons</taxon>
        <taxon>Gunneridae</taxon>
        <taxon>Pentapetalae</taxon>
        <taxon>rosids</taxon>
        <taxon>malvids</taxon>
        <taxon>Brassicales</taxon>
        <taxon>Brassicaceae</taxon>
        <taxon>Eutremeae</taxon>
        <taxon>Eutrema</taxon>
    </lineage>
</organism>
<feature type="domain" description="Protein kinase" evidence="18">
    <location>
        <begin position="359"/>
        <end position="646"/>
    </location>
</feature>
<keyword evidence="3" id="KW-0808">Transferase</keyword>
<feature type="binding site" evidence="14">
    <location>
        <position position="387"/>
    </location>
    <ligand>
        <name>ATP</name>
        <dbReference type="ChEBI" id="CHEBI:30616"/>
    </ligand>
</feature>
<dbReference type="SMART" id="SM00220">
    <property type="entry name" value="S_TKc"/>
    <property type="match status" value="1"/>
</dbReference>
<dbReference type="SUPFAM" id="SSF56112">
    <property type="entry name" value="Protein kinase-like (PK-like)"/>
    <property type="match status" value="1"/>
</dbReference>
<evidence type="ECO:0000256" key="7">
    <source>
        <dbReference type="ARBA" id="ARBA00022741"/>
    </source>
</evidence>
<evidence type="ECO:0000259" key="18">
    <source>
        <dbReference type="PROSITE" id="PS50011"/>
    </source>
</evidence>
<reference evidence="20 21" key="1">
    <citation type="journal article" date="2013" name="Front. Plant Sci.">
        <title>The Reference Genome of the Halophytic Plant Eutrema salsugineum.</title>
        <authorList>
            <person name="Yang R."/>
            <person name="Jarvis D.E."/>
            <person name="Chen H."/>
            <person name="Beilstein M.A."/>
            <person name="Grimwood J."/>
            <person name="Jenkins J."/>
            <person name="Shu S."/>
            <person name="Prochnik S."/>
            <person name="Xin M."/>
            <person name="Ma C."/>
            <person name="Schmutz J."/>
            <person name="Wing R.A."/>
            <person name="Mitchell-Olds T."/>
            <person name="Schumaker K.S."/>
            <person name="Wang X."/>
        </authorList>
    </citation>
    <scope>NUCLEOTIDE SEQUENCE [LARGE SCALE GENOMIC DNA]</scope>
</reference>
<keyword evidence="11 16" id="KW-0472">Membrane</keyword>
<keyword evidence="12" id="KW-0675">Receptor</keyword>
<accession>V4MI73</accession>
<proteinExistence type="predicted"/>
<dbReference type="GO" id="GO:0009751">
    <property type="term" value="P:response to salicylic acid"/>
    <property type="evidence" value="ECO:0007669"/>
    <property type="project" value="UniProtKB-ARBA"/>
</dbReference>
<dbReference type="PANTHER" id="PTHR27002:SF1047">
    <property type="entry name" value="CYSTEINE-RICH RECEPTOR-LIKE PROTEIN KINASE 34"/>
    <property type="match status" value="1"/>
</dbReference>
<dbReference type="InterPro" id="IPR001245">
    <property type="entry name" value="Ser-Thr/Tyr_kinase_cat_dom"/>
</dbReference>
<evidence type="ECO:0000313" key="20">
    <source>
        <dbReference type="EMBL" id="ESQ55022.1"/>
    </source>
</evidence>
<dbReference type="Pfam" id="PF07714">
    <property type="entry name" value="PK_Tyr_Ser-Thr"/>
    <property type="match status" value="1"/>
</dbReference>
<dbReference type="Gene3D" id="1.10.510.10">
    <property type="entry name" value="Transferase(Phosphotransferase) domain 1"/>
    <property type="match status" value="1"/>
</dbReference>
<evidence type="ECO:0000256" key="6">
    <source>
        <dbReference type="ARBA" id="ARBA00022737"/>
    </source>
</evidence>
<dbReference type="PANTHER" id="PTHR27002">
    <property type="entry name" value="RECEPTOR-LIKE SERINE/THREONINE-PROTEIN KINASE SD1-8"/>
    <property type="match status" value="1"/>
</dbReference>
<evidence type="ECO:0000256" key="16">
    <source>
        <dbReference type="SAM" id="Phobius"/>
    </source>
</evidence>
<feature type="region of interest" description="Disordered" evidence="15">
    <location>
        <begin position="259"/>
        <end position="279"/>
    </location>
</feature>
<dbReference type="eggNOG" id="ENOG502QWDY">
    <property type="taxonomic scope" value="Eukaryota"/>
</dbReference>
<evidence type="ECO:0000256" key="17">
    <source>
        <dbReference type="SAM" id="SignalP"/>
    </source>
</evidence>
<dbReference type="FunFam" id="3.30.430.20:FF:000007">
    <property type="entry name" value="Cysteine-rich receptor-like protein kinase 11"/>
    <property type="match status" value="1"/>
</dbReference>
<feature type="transmembrane region" description="Helical" evidence="16">
    <location>
        <begin position="299"/>
        <end position="322"/>
    </location>
</feature>
<feature type="compositionally biased region" description="Pro residues" evidence="15">
    <location>
        <begin position="261"/>
        <end position="276"/>
    </location>
</feature>
<keyword evidence="7 14" id="KW-0547">Nucleotide-binding</keyword>
<evidence type="ECO:0000256" key="11">
    <source>
        <dbReference type="ARBA" id="ARBA00023136"/>
    </source>
</evidence>
<keyword evidence="5 17" id="KW-0732">Signal</keyword>
<dbReference type="EMBL" id="KI517384">
    <property type="protein sequence ID" value="ESQ55022.1"/>
    <property type="molecule type" value="Genomic_DNA"/>
</dbReference>
<dbReference type="CDD" id="cd23509">
    <property type="entry name" value="Gnk2-like"/>
    <property type="match status" value="2"/>
</dbReference>
<keyword evidence="2" id="KW-0723">Serine/threonine-protein kinase</keyword>
<dbReference type="FunFam" id="3.30.430.20:FF:000003">
    <property type="entry name" value="Cysteine-rich RLK (RECEPTOR-like protein kinase) 10"/>
    <property type="match status" value="1"/>
</dbReference>
<dbReference type="Gene3D" id="3.30.200.20">
    <property type="entry name" value="Phosphorylase Kinase, domain 1"/>
    <property type="match status" value="1"/>
</dbReference>
<dbReference type="PROSITE" id="PS51473">
    <property type="entry name" value="GNK2"/>
    <property type="match status" value="2"/>
</dbReference>
<keyword evidence="8" id="KW-0418">Kinase</keyword>
<keyword evidence="21" id="KW-1185">Reference proteome</keyword>
<evidence type="ECO:0000256" key="12">
    <source>
        <dbReference type="ARBA" id="ARBA00023170"/>
    </source>
</evidence>
<dbReference type="InterPro" id="IPR038408">
    <property type="entry name" value="GNK2_sf"/>
</dbReference>
<evidence type="ECO:0000256" key="14">
    <source>
        <dbReference type="PROSITE-ProRule" id="PRU10141"/>
    </source>
</evidence>
<dbReference type="GO" id="GO:0005886">
    <property type="term" value="C:plasma membrane"/>
    <property type="evidence" value="ECO:0007669"/>
    <property type="project" value="TreeGrafter"/>
</dbReference>
<comment type="subcellular location">
    <subcellularLocation>
        <location evidence="1">Membrane</location>
        <topology evidence="1">Single-pass membrane protein</topology>
    </subcellularLocation>
</comment>
<dbReference type="InterPro" id="IPR008271">
    <property type="entry name" value="Ser/Thr_kinase_AS"/>
</dbReference>
<dbReference type="PROSITE" id="PS50011">
    <property type="entry name" value="PROTEIN_KINASE_DOM"/>
    <property type="match status" value="1"/>
</dbReference>
<dbReference type="Proteomes" id="UP000030689">
    <property type="component" value="Unassembled WGS sequence"/>
</dbReference>
<dbReference type="InterPro" id="IPR000719">
    <property type="entry name" value="Prot_kinase_dom"/>
</dbReference>
<dbReference type="InterPro" id="IPR017441">
    <property type="entry name" value="Protein_kinase_ATP_BS"/>
</dbReference>
<feature type="chain" id="PRO_5004721772" evidence="17">
    <location>
        <begin position="24"/>
        <end position="686"/>
    </location>
</feature>
<sequence length="686" mass="75478">MKQNNLLSIFWFVLVSFVVVVSAQTCVNSGFFRPNSTYDTNRGLVLSSVASNVRARNGFYTASIGQGLDRVYGVGMCIPGAEPELCSDCIQEASAGLLQSCPNQTEAFTWSGGGKTLCMVRYSNRSLSGSLDLDPPSLGYNTGDIISISNQTEFDKTWEELTRRMIVEASTGKDKSLSDRKYYAANIAPLAAFQNIYALMQCTPDLSSGNCKTCLRKSVDDYESCCHGKQGGYVFRLSCIFRWDLYLFNGAFDNITSTVPPSSPPASPPSSPPASPPSSLKSITTIIDQKESKTISKGIVVAIVVMAVIVFLVVAALGFAVCRRRKSYQSLDRQSGIDITTTHSLQYDFKTIEAATDKFSESNKIGQGGFGEVFKGVLPDKTEVAVKRLSKTSSQGDREFKNEAVLVAKLQHRNLVRLLGFCLEGAEKILVYEFVPNKSLDYFLFDPSKQAQVDWTTRYNIIGGIARGILYLHQDSRLTIIHRDLKASNILLDADMNPKVADFGIARIFGMDETQAETSRIVGTYGYMSPEYAMKGHFSVKSDVYSFGVLVLEIITGKRNSSLDQSDGNASNLVTYAWRLWRECSPLELVDPAIVGNYHSNEATRCIHIALLCVQQDPADRPTLASIILMLSSNTISLPVPRQPGFLFQSILDQDFVAEGLESSQSTGRSLRYSVNDVSITDLEPR</sequence>
<evidence type="ECO:0000256" key="5">
    <source>
        <dbReference type="ARBA" id="ARBA00022729"/>
    </source>
</evidence>
<dbReference type="FunFam" id="1.10.510.10:FF:000129">
    <property type="entry name" value="cysteine-rich receptor-like protein kinase 10"/>
    <property type="match status" value="1"/>
</dbReference>
<dbReference type="PROSITE" id="PS00107">
    <property type="entry name" value="PROTEIN_KINASE_ATP"/>
    <property type="match status" value="1"/>
</dbReference>
<dbReference type="CDD" id="cd14066">
    <property type="entry name" value="STKc_IRAK"/>
    <property type="match status" value="1"/>
</dbReference>
<evidence type="ECO:0000256" key="15">
    <source>
        <dbReference type="SAM" id="MobiDB-lite"/>
    </source>
</evidence>
<dbReference type="InterPro" id="IPR002902">
    <property type="entry name" value="GNK2"/>
</dbReference>
<dbReference type="OrthoDB" id="4062651at2759"/>
<dbReference type="InterPro" id="IPR011009">
    <property type="entry name" value="Kinase-like_dom_sf"/>
</dbReference>
<keyword evidence="10 16" id="KW-1133">Transmembrane helix</keyword>
<evidence type="ECO:0000313" key="21">
    <source>
        <dbReference type="Proteomes" id="UP000030689"/>
    </source>
</evidence>
<evidence type="ECO:0000256" key="1">
    <source>
        <dbReference type="ARBA" id="ARBA00004167"/>
    </source>
</evidence>